<comment type="subcellular location">
    <subcellularLocation>
        <location evidence="1">Nucleus</location>
        <location evidence="1">Nucleolus</location>
    </subcellularLocation>
</comment>
<dbReference type="InterPro" id="IPR020472">
    <property type="entry name" value="WD40_PAC1"/>
</dbReference>
<evidence type="ECO:0000256" key="7">
    <source>
        <dbReference type="ARBA" id="ARBA00023274"/>
    </source>
</evidence>
<evidence type="ECO:0000256" key="8">
    <source>
        <dbReference type="ARBA" id="ARBA00032239"/>
    </source>
</evidence>
<dbReference type="Pfam" id="PF00400">
    <property type="entry name" value="WD40"/>
    <property type="match status" value="3"/>
</dbReference>
<organism evidence="12 13">
    <name type="scientific">Coemansia javaensis</name>
    <dbReference type="NCBI Taxonomy" id="2761396"/>
    <lineage>
        <taxon>Eukaryota</taxon>
        <taxon>Fungi</taxon>
        <taxon>Fungi incertae sedis</taxon>
        <taxon>Zoopagomycota</taxon>
        <taxon>Kickxellomycotina</taxon>
        <taxon>Kickxellomycetes</taxon>
        <taxon>Kickxellales</taxon>
        <taxon>Kickxellaceae</taxon>
        <taxon>Coemansia</taxon>
    </lineage>
</organism>
<proteinExistence type="inferred from homology"/>
<keyword evidence="7" id="KW-0687">Ribonucleoprotein</keyword>
<keyword evidence="13" id="KW-1185">Reference proteome</keyword>
<evidence type="ECO:0000256" key="4">
    <source>
        <dbReference type="ARBA" id="ARBA00022574"/>
    </source>
</evidence>
<dbReference type="PRINTS" id="PR00320">
    <property type="entry name" value="GPROTEINBRPT"/>
</dbReference>
<dbReference type="AlphaFoldDB" id="A0A9W8HDF9"/>
<dbReference type="Pfam" id="PF04158">
    <property type="entry name" value="Sof1"/>
    <property type="match status" value="1"/>
</dbReference>
<dbReference type="SMART" id="SM00320">
    <property type="entry name" value="WD40"/>
    <property type="match status" value="7"/>
</dbReference>
<dbReference type="InterPro" id="IPR007287">
    <property type="entry name" value="Sof1"/>
</dbReference>
<feature type="repeat" description="WD" evidence="9">
    <location>
        <begin position="284"/>
        <end position="325"/>
    </location>
</feature>
<feature type="region of interest" description="Disordered" evidence="10">
    <location>
        <begin position="403"/>
        <end position="453"/>
    </location>
</feature>
<gene>
    <name evidence="12" type="primary">sof1</name>
    <name evidence="12" type="ORF">H4R18_003529</name>
</gene>
<feature type="repeat" description="WD" evidence="9">
    <location>
        <begin position="327"/>
        <end position="368"/>
    </location>
</feature>
<dbReference type="InterPro" id="IPR019775">
    <property type="entry name" value="WD40_repeat_CS"/>
</dbReference>
<dbReference type="Gene3D" id="2.130.10.10">
    <property type="entry name" value="YVTN repeat-like/Quinoprotein amine dehydrogenase"/>
    <property type="match status" value="3"/>
</dbReference>
<feature type="region of interest" description="Disordered" evidence="10">
    <location>
        <begin position="1"/>
        <end position="36"/>
    </location>
</feature>
<dbReference type="EMBL" id="JANBUL010000143">
    <property type="protein sequence ID" value="KAJ2780293.1"/>
    <property type="molecule type" value="Genomic_DNA"/>
</dbReference>
<evidence type="ECO:0000256" key="10">
    <source>
        <dbReference type="SAM" id="MobiDB-lite"/>
    </source>
</evidence>
<dbReference type="SUPFAM" id="SSF50978">
    <property type="entry name" value="WD40 repeat-like"/>
    <property type="match status" value="1"/>
</dbReference>
<dbReference type="PROSITE" id="PS00678">
    <property type="entry name" value="WD_REPEATS_1"/>
    <property type="match status" value="1"/>
</dbReference>
<dbReference type="PROSITE" id="PS50294">
    <property type="entry name" value="WD_REPEATS_REGION"/>
    <property type="match status" value="3"/>
</dbReference>
<evidence type="ECO:0000313" key="13">
    <source>
        <dbReference type="Proteomes" id="UP001140217"/>
    </source>
</evidence>
<evidence type="ECO:0000256" key="2">
    <source>
        <dbReference type="ARBA" id="ARBA00005649"/>
    </source>
</evidence>
<dbReference type="OrthoDB" id="10249065at2759"/>
<dbReference type="InterPro" id="IPR051733">
    <property type="entry name" value="WD_repeat_DCAF13/WDSOF1"/>
</dbReference>
<feature type="domain" description="Sof1-like protein" evidence="11">
    <location>
        <begin position="360"/>
        <end position="446"/>
    </location>
</feature>
<sequence>MKVKALSRSTADYTRETKSDIQRLPRNADPAQHPLERAREYKRALNAAKLERMFAKPFLASLSGHVDGIYSMAKNPWDLDLITTGSGDGELRVWSLSAQEAVWRAPGAHRGIVKGVCNVPGGDTDRFLSVGVDKMAKVWSRSEGALSADGETPETVASYSGKHAFSGVDHHRSRPLFATSSSLVEVWDVNRSEPIASLTWGADTTNTVRMNQTEVNVLASCGTDRSVILYDLRTSSPLAKLVMALSTNAIAWNPMEAFMFATANEDHNVYTFDMRRMDHASNVLRDHVSAVMDVDYSPTGHELVSGSYDRTLRLWDVNRGHSRDIYHTKRMQRVFCVRYTQDDKYVLSGSDDSNLRLWRARASERLGAKSNRERATVEYAEKLKDRYKYLPEVRRVLRQRNVPAAVKRASRTKQDMLQSRKRKAENERKSSKAAAAAPRVPERKKGILGVTTK</sequence>
<dbReference type="GO" id="GO:0032040">
    <property type="term" value="C:small-subunit processome"/>
    <property type="evidence" value="ECO:0007669"/>
    <property type="project" value="TreeGrafter"/>
</dbReference>
<evidence type="ECO:0000256" key="5">
    <source>
        <dbReference type="ARBA" id="ARBA00022737"/>
    </source>
</evidence>
<dbReference type="InterPro" id="IPR036322">
    <property type="entry name" value="WD40_repeat_dom_sf"/>
</dbReference>
<evidence type="ECO:0000313" key="12">
    <source>
        <dbReference type="EMBL" id="KAJ2780293.1"/>
    </source>
</evidence>
<evidence type="ECO:0000256" key="9">
    <source>
        <dbReference type="PROSITE-ProRule" id="PRU00221"/>
    </source>
</evidence>
<reference evidence="12" key="1">
    <citation type="submission" date="2022-07" db="EMBL/GenBank/DDBJ databases">
        <title>Phylogenomic reconstructions and comparative analyses of Kickxellomycotina fungi.</title>
        <authorList>
            <person name="Reynolds N.K."/>
            <person name="Stajich J.E."/>
            <person name="Barry K."/>
            <person name="Grigoriev I.V."/>
            <person name="Crous P."/>
            <person name="Smith M.E."/>
        </authorList>
    </citation>
    <scope>NUCLEOTIDE SEQUENCE</scope>
    <source>
        <strain evidence="12">NBRC 105414</strain>
    </source>
</reference>
<evidence type="ECO:0000259" key="11">
    <source>
        <dbReference type="Pfam" id="PF04158"/>
    </source>
</evidence>
<feature type="repeat" description="WD" evidence="9">
    <location>
        <begin position="62"/>
        <end position="104"/>
    </location>
</feature>
<dbReference type="FunFam" id="2.130.10.10:FF:000132">
    <property type="entry name" value="DDB1- and CUL4-associated factor 13"/>
    <property type="match status" value="1"/>
</dbReference>
<dbReference type="PANTHER" id="PTHR22851">
    <property type="entry name" value="U3 SMALL NUCLEOLAR RNA U3 SNORNA ASSOCIATED PROTEIN"/>
    <property type="match status" value="1"/>
</dbReference>
<protein>
    <recommendedName>
        <fullName evidence="3">DDB1- and CUL4-associated factor 13</fullName>
    </recommendedName>
    <alternativeName>
        <fullName evidence="8">WD repeat and SOF domain-containing protein 1</fullName>
    </alternativeName>
</protein>
<keyword evidence="4 9" id="KW-0853">WD repeat</keyword>
<comment type="caution">
    <text evidence="12">The sequence shown here is derived from an EMBL/GenBank/DDBJ whole genome shotgun (WGS) entry which is preliminary data.</text>
</comment>
<dbReference type="Proteomes" id="UP001140217">
    <property type="component" value="Unassembled WGS sequence"/>
</dbReference>
<dbReference type="PROSITE" id="PS50082">
    <property type="entry name" value="WD_REPEATS_2"/>
    <property type="match status" value="3"/>
</dbReference>
<accession>A0A9W8HDF9</accession>
<dbReference type="GO" id="GO:0000462">
    <property type="term" value="P:maturation of SSU-rRNA from tricistronic rRNA transcript (SSU-rRNA, 5.8S rRNA, LSU-rRNA)"/>
    <property type="evidence" value="ECO:0007669"/>
    <property type="project" value="TreeGrafter"/>
</dbReference>
<dbReference type="InterPro" id="IPR001680">
    <property type="entry name" value="WD40_rpt"/>
</dbReference>
<evidence type="ECO:0000256" key="6">
    <source>
        <dbReference type="ARBA" id="ARBA00023242"/>
    </source>
</evidence>
<evidence type="ECO:0000256" key="3">
    <source>
        <dbReference type="ARBA" id="ARBA00021762"/>
    </source>
</evidence>
<keyword evidence="5" id="KW-0677">Repeat</keyword>
<name>A0A9W8HDF9_9FUNG</name>
<dbReference type="PANTHER" id="PTHR22851:SF0">
    <property type="entry name" value="DDB1- AND CUL4-ASSOCIATED FACTOR 13"/>
    <property type="match status" value="1"/>
</dbReference>
<comment type="similarity">
    <text evidence="2">Belongs to the WD repeat DCAF13/WDSOF1 family.</text>
</comment>
<evidence type="ECO:0000256" key="1">
    <source>
        <dbReference type="ARBA" id="ARBA00004604"/>
    </source>
</evidence>
<keyword evidence="6" id="KW-0539">Nucleus</keyword>
<dbReference type="InterPro" id="IPR015943">
    <property type="entry name" value="WD40/YVTN_repeat-like_dom_sf"/>
</dbReference>
<feature type="compositionally biased region" description="Basic and acidic residues" evidence="10">
    <location>
        <begin position="13"/>
        <end position="23"/>
    </location>
</feature>
<dbReference type="CDD" id="cd00200">
    <property type="entry name" value="WD40"/>
    <property type="match status" value="1"/>
</dbReference>